<dbReference type="EMBL" id="BMGH01000001">
    <property type="protein sequence ID" value="GGD08945.1"/>
    <property type="molecule type" value="Genomic_DNA"/>
</dbReference>
<evidence type="ECO:0000259" key="1">
    <source>
        <dbReference type="Pfam" id="PF14336"/>
    </source>
</evidence>
<organism evidence="2 3">
    <name type="scientific">Aquisalinus flavus</name>
    <dbReference type="NCBI Taxonomy" id="1526572"/>
    <lineage>
        <taxon>Bacteria</taxon>
        <taxon>Pseudomonadati</taxon>
        <taxon>Pseudomonadota</taxon>
        <taxon>Alphaproteobacteria</taxon>
        <taxon>Parvularculales</taxon>
        <taxon>Parvularculaceae</taxon>
        <taxon>Aquisalinus</taxon>
    </lineage>
</organism>
<keyword evidence="3" id="KW-1185">Reference proteome</keyword>
<dbReference type="RefSeq" id="WP_188158808.1">
    <property type="nucleotide sequence ID" value="NZ_BMGH01000001.1"/>
</dbReference>
<name>A0A8J2V648_9PROT</name>
<comment type="caution">
    <text evidence="2">The sequence shown here is derived from an EMBL/GenBank/DDBJ whole genome shotgun (WGS) entry which is preliminary data.</text>
</comment>
<dbReference type="InterPro" id="IPR025504">
    <property type="entry name" value="GLUCM_C"/>
</dbReference>
<accession>A0A8J2V648</accession>
<dbReference type="Gene3D" id="3.90.1640.20">
    <property type="entry name" value="TON_0340"/>
    <property type="match status" value="1"/>
</dbReference>
<protein>
    <recommendedName>
        <fullName evidence="1">D-glutamate cyclase-like C-terminal domain-containing protein</fullName>
    </recommendedName>
</protein>
<dbReference type="AlphaFoldDB" id="A0A8J2V648"/>
<dbReference type="PANTHER" id="PTHR32022:SF10">
    <property type="entry name" value="D-GLUTAMATE CYCLASE, MITOCHONDRIAL"/>
    <property type="match status" value="1"/>
</dbReference>
<evidence type="ECO:0000313" key="3">
    <source>
        <dbReference type="Proteomes" id="UP000613582"/>
    </source>
</evidence>
<dbReference type="PANTHER" id="PTHR32022">
    <property type="entry name" value="D-GLUTAMATE CYCLASE, MITOCHONDRIAL"/>
    <property type="match status" value="1"/>
</dbReference>
<sequence>MSQTRPKADLPAGAVKTRRGLTRRDRLRLFREGARGLIVDGASRGIGNIRTPASFSLHRLAEDLAGNGVEPCIGILTGFPILLPDGTVQFENDGPIGAGMLAGAFAALGWKSVIISDHMAGRIVDAIIDGAAQNSGAGIGKILLDENCNHGTVYGRGIRSRLQTLGITHLIAIERPGKARDGEYYNMRAEQISSHIIAADALFRNCPWKTAGFADGGNEIGMGKVGIDRIAHYVDKGSTIVSRTKVDYLTLCGVSNWGAYGLLAGLAVALPDRRDLLFQFLSAQTNRKLFAACKDAGAVDGVTRRQTSTVDNIPLADHDAKIGAFRALADRLTR</sequence>
<reference evidence="2" key="2">
    <citation type="submission" date="2020-09" db="EMBL/GenBank/DDBJ databases">
        <authorList>
            <person name="Sun Q."/>
            <person name="Zhou Y."/>
        </authorList>
    </citation>
    <scope>NUCLEOTIDE SEQUENCE</scope>
    <source>
        <strain evidence="2">CGMCC 1.12921</strain>
    </source>
</reference>
<dbReference type="Proteomes" id="UP000613582">
    <property type="component" value="Unassembled WGS sequence"/>
</dbReference>
<feature type="domain" description="D-glutamate cyclase-like C-terminal" evidence="1">
    <location>
        <begin position="58"/>
        <end position="322"/>
    </location>
</feature>
<reference evidence="2" key="1">
    <citation type="journal article" date="2014" name="Int. J. Syst. Evol. Microbiol.">
        <title>Complete genome sequence of Corynebacterium casei LMG S-19264T (=DSM 44701T), isolated from a smear-ripened cheese.</title>
        <authorList>
            <consortium name="US DOE Joint Genome Institute (JGI-PGF)"/>
            <person name="Walter F."/>
            <person name="Albersmeier A."/>
            <person name="Kalinowski J."/>
            <person name="Ruckert C."/>
        </authorList>
    </citation>
    <scope>NUCLEOTIDE SEQUENCE</scope>
    <source>
        <strain evidence="2">CGMCC 1.12921</strain>
    </source>
</reference>
<evidence type="ECO:0000313" key="2">
    <source>
        <dbReference type="EMBL" id="GGD08945.1"/>
    </source>
</evidence>
<gene>
    <name evidence="2" type="ORF">GCM10011342_17230</name>
</gene>
<dbReference type="Pfam" id="PF14336">
    <property type="entry name" value="GLUCM-like_C"/>
    <property type="match status" value="1"/>
</dbReference>
<proteinExistence type="predicted"/>